<keyword evidence="2" id="KW-1185">Reference proteome</keyword>
<evidence type="ECO:0000313" key="1">
    <source>
        <dbReference type="EMBL" id="EMN90611.1"/>
    </source>
</evidence>
<dbReference type="RefSeq" id="WP_004503173.1">
    <property type="nucleotide sequence ID" value="NZ_AHNU02000040.1"/>
</dbReference>
<dbReference type="AlphaFoldDB" id="M6Q4V0"/>
<comment type="caution">
    <text evidence="1">The sequence shown here is derived from an EMBL/GenBank/DDBJ whole genome shotgun (WGS) entry which is preliminary data.</text>
</comment>
<organism evidence="1 2">
    <name type="scientific">Leptospira weilii str. UI 13098</name>
    <dbReference type="NCBI Taxonomy" id="1088542"/>
    <lineage>
        <taxon>Bacteria</taxon>
        <taxon>Pseudomonadati</taxon>
        <taxon>Spirochaetota</taxon>
        <taxon>Spirochaetia</taxon>
        <taxon>Leptospirales</taxon>
        <taxon>Leptospiraceae</taxon>
        <taxon>Leptospira</taxon>
    </lineage>
</organism>
<dbReference type="Proteomes" id="UP000012118">
    <property type="component" value="Unassembled WGS sequence"/>
</dbReference>
<dbReference type="EMBL" id="AHNU02000040">
    <property type="protein sequence ID" value="EMN90611.1"/>
    <property type="molecule type" value="Genomic_DNA"/>
</dbReference>
<sequence>MNSIFQKLKIFLQTHKTPLISRGLFLLLVLLFIKVNRIQIQMNPPEESFEKVTPVDYEIDRSRLVCYARRIPVEIQKICDGAFPEGKRE</sequence>
<accession>M6Q4V0</accession>
<name>M6Q4V0_9LEPT</name>
<proteinExistence type="predicted"/>
<evidence type="ECO:0000313" key="2">
    <source>
        <dbReference type="Proteomes" id="UP000012118"/>
    </source>
</evidence>
<protein>
    <submittedName>
        <fullName evidence="1">Uncharacterized protein</fullName>
    </submittedName>
</protein>
<reference evidence="1 2" key="1">
    <citation type="submission" date="2013-01" db="EMBL/GenBank/DDBJ databases">
        <authorList>
            <person name="Harkins D.M."/>
            <person name="Durkin A.S."/>
            <person name="Brinkac L.M."/>
            <person name="Haft D.H."/>
            <person name="Selengut J.D."/>
            <person name="Sanka R."/>
            <person name="DePew J."/>
            <person name="Purushe J."/>
            <person name="Chanthongthip A."/>
            <person name="Lattana O."/>
            <person name="Phetsouvanh R."/>
            <person name="Newton P.N."/>
            <person name="Vinetz J.M."/>
            <person name="Sutton G.G."/>
            <person name="Nierman W.C."/>
            <person name="Fouts D.E."/>
        </authorList>
    </citation>
    <scope>NUCLEOTIDE SEQUENCE [LARGE SCALE GENOMIC DNA]</scope>
    <source>
        <strain evidence="1 2">UI 13098</strain>
    </source>
</reference>
<gene>
    <name evidence="1" type="ORF">LEP1GSC108_3362</name>
</gene>